<dbReference type="OrthoDB" id="5244396at2"/>
<proteinExistence type="predicted"/>
<evidence type="ECO:0000313" key="3">
    <source>
        <dbReference type="Proteomes" id="UP000294927"/>
    </source>
</evidence>
<accession>A0A4R7VRK0</accession>
<feature type="transmembrane region" description="Helical" evidence="1">
    <location>
        <begin position="272"/>
        <end position="294"/>
    </location>
</feature>
<feature type="transmembrane region" description="Helical" evidence="1">
    <location>
        <begin position="116"/>
        <end position="141"/>
    </location>
</feature>
<sequence>MGLLIKAEYRKIITTKMWWALLIPSVLLAIGWAWLGGYFFSQVASGLGEVFDDAGVNVDLDKMSWASLGLTRAMNFATLFPMVFGALAVASEINRRTITTSFLTASTRSAVLTAKAIVYVTWGLVYGVVVALGATIGTAIGSDSAVLPGAGDWIIILLTGVLACVLWTLFGMGVGALLGSPVAALLVLLLYAGLVGPISEFVITGASNYSNIAGLMPNGSANGLTGSTAAELLFQQAKDMVAASGQSQVITDDVVNGFNQLVRFAAGAPGAFAMWLSGLIFVAWTALFFVTGMVRNNSRDIT</sequence>
<dbReference type="GO" id="GO:0005886">
    <property type="term" value="C:plasma membrane"/>
    <property type="evidence" value="ECO:0007669"/>
    <property type="project" value="UniProtKB-SubCell"/>
</dbReference>
<name>A0A4R7VRK0_9PSEU</name>
<keyword evidence="3" id="KW-1185">Reference proteome</keyword>
<protein>
    <submittedName>
        <fullName evidence="2">ABC-2 type transport system permease protein</fullName>
    </submittedName>
</protein>
<feature type="transmembrane region" description="Helical" evidence="1">
    <location>
        <begin position="73"/>
        <end position="95"/>
    </location>
</feature>
<comment type="caution">
    <text evidence="2">The sequence shown here is derived from an EMBL/GenBank/DDBJ whole genome shotgun (WGS) entry which is preliminary data.</text>
</comment>
<keyword evidence="1" id="KW-0812">Transmembrane</keyword>
<keyword evidence="1" id="KW-1133">Transmembrane helix</keyword>
<dbReference type="Proteomes" id="UP000294927">
    <property type="component" value="Unassembled WGS sequence"/>
</dbReference>
<reference evidence="2 3" key="1">
    <citation type="submission" date="2019-03" db="EMBL/GenBank/DDBJ databases">
        <title>Genomic Encyclopedia of Archaeal and Bacterial Type Strains, Phase II (KMG-II): from individual species to whole genera.</title>
        <authorList>
            <person name="Goeker M."/>
        </authorList>
    </citation>
    <scope>NUCLEOTIDE SEQUENCE [LARGE SCALE GENOMIC DNA]</scope>
    <source>
        <strain evidence="2 3">DSM 45499</strain>
    </source>
</reference>
<evidence type="ECO:0000313" key="2">
    <source>
        <dbReference type="EMBL" id="TDV52426.1"/>
    </source>
</evidence>
<dbReference type="EMBL" id="SOCP01000005">
    <property type="protein sequence ID" value="TDV52426.1"/>
    <property type="molecule type" value="Genomic_DNA"/>
</dbReference>
<dbReference type="AlphaFoldDB" id="A0A4R7VRK0"/>
<organism evidence="2 3">
    <name type="scientific">Actinophytocola oryzae</name>
    <dbReference type="NCBI Taxonomy" id="502181"/>
    <lineage>
        <taxon>Bacteria</taxon>
        <taxon>Bacillati</taxon>
        <taxon>Actinomycetota</taxon>
        <taxon>Actinomycetes</taxon>
        <taxon>Pseudonocardiales</taxon>
        <taxon>Pseudonocardiaceae</taxon>
    </lineage>
</organism>
<dbReference type="RefSeq" id="WP_133903784.1">
    <property type="nucleotide sequence ID" value="NZ_SOCP01000005.1"/>
</dbReference>
<feature type="transmembrane region" description="Helical" evidence="1">
    <location>
        <begin position="21"/>
        <end position="40"/>
    </location>
</feature>
<dbReference type="GO" id="GO:0140359">
    <property type="term" value="F:ABC-type transporter activity"/>
    <property type="evidence" value="ECO:0007669"/>
    <property type="project" value="InterPro"/>
</dbReference>
<keyword evidence="1" id="KW-0472">Membrane</keyword>
<gene>
    <name evidence="2" type="ORF">CLV71_105558</name>
</gene>
<evidence type="ECO:0000256" key="1">
    <source>
        <dbReference type="SAM" id="Phobius"/>
    </source>
</evidence>
<feature type="transmembrane region" description="Helical" evidence="1">
    <location>
        <begin position="185"/>
        <end position="206"/>
    </location>
</feature>
<feature type="transmembrane region" description="Helical" evidence="1">
    <location>
        <begin position="153"/>
        <end position="178"/>
    </location>
</feature>